<accession>A0A6V7XAI7</accession>
<protein>
    <submittedName>
        <fullName evidence="1">Uncharacterized protein</fullName>
    </submittedName>
</protein>
<comment type="caution">
    <text evidence="1">The sequence shown here is derived from an EMBL/GenBank/DDBJ whole genome shotgun (WGS) entry which is preliminary data.</text>
</comment>
<gene>
    <name evidence="1" type="ORF">MENT_LOCUS49407</name>
</gene>
<dbReference type="EMBL" id="CAJEWN010001295">
    <property type="protein sequence ID" value="CAD2196253.1"/>
    <property type="molecule type" value="Genomic_DNA"/>
</dbReference>
<dbReference type="Proteomes" id="UP000580250">
    <property type="component" value="Unassembled WGS sequence"/>
</dbReference>
<reference evidence="1 2" key="1">
    <citation type="submission" date="2020-08" db="EMBL/GenBank/DDBJ databases">
        <authorList>
            <person name="Koutsovoulos G."/>
            <person name="Danchin GJ E."/>
        </authorList>
    </citation>
    <scope>NUCLEOTIDE SEQUENCE [LARGE SCALE GENOMIC DNA]</scope>
</reference>
<evidence type="ECO:0000313" key="1">
    <source>
        <dbReference type="EMBL" id="CAD2196253.1"/>
    </source>
</evidence>
<dbReference type="AlphaFoldDB" id="A0A6V7XAI7"/>
<proteinExistence type="predicted"/>
<evidence type="ECO:0000313" key="2">
    <source>
        <dbReference type="Proteomes" id="UP000580250"/>
    </source>
</evidence>
<name>A0A6V7XAI7_MELEN</name>
<sequence length="52" mass="6117">MGNSDYLASLSVHEELRRNRKLCWVCSMRKGFEKAVACSQFPKICRELTNYF</sequence>
<organism evidence="1 2">
    <name type="scientific">Meloidogyne enterolobii</name>
    <name type="common">Root-knot nematode worm</name>
    <name type="synonym">Meloidogyne mayaguensis</name>
    <dbReference type="NCBI Taxonomy" id="390850"/>
    <lineage>
        <taxon>Eukaryota</taxon>
        <taxon>Metazoa</taxon>
        <taxon>Ecdysozoa</taxon>
        <taxon>Nematoda</taxon>
        <taxon>Chromadorea</taxon>
        <taxon>Rhabditida</taxon>
        <taxon>Tylenchina</taxon>
        <taxon>Tylenchomorpha</taxon>
        <taxon>Tylenchoidea</taxon>
        <taxon>Meloidogynidae</taxon>
        <taxon>Meloidogyninae</taxon>
        <taxon>Meloidogyne</taxon>
    </lineage>
</organism>